<evidence type="ECO:0000313" key="1">
    <source>
        <dbReference type="EMBL" id="MBB6059346.1"/>
    </source>
</evidence>
<comment type="caution">
    <text evidence="1">The sequence shown here is derived from an EMBL/GenBank/DDBJ whole genome shotgun (WGS) entry which is preliminary data.</text>
</comment>
<organism evidence="1 2">
    <name type="scientific">Hymenobacter luteus</name>
    <dbReference type="NCBI Taxonomy" id="1411122"/>
    <lineage>
        <taxon>Bacteria</taxon>
        <taxon>Pseudomonadati</taxon>
        <taxon>Bacteroidota</taxon>
        <taxon>Cytophagia</taxon>
        <taxon>Cytophagales</taxon>
        <taxon>Hymenobacteraceae</taxon>
        <taxon>Hymenobacter</taxon>
    </lineage>
</organism>
<dbReference type="InterPro" id="IPR006597">
    <property type="entry name" value="Sel1-like"/>
</dbReference>
<keyword evidence="2" id="KW-1185">Reference proteome</keyword>
<dbReference type="Proteomes" id="UP000532746">
    <property type="component" value="Unassembled WGS sequence"/>
</dbReference>
<dbReference type="RefSeq" id="WP_183404186.1">
    <property type="nucleotide sequence ID" value="NZ_JACHGG010000003.1"/>
</dbReference>
<dbReference type="Gene3D" id="1.25.40.10">
    <property type="entry name" value="Tetratricopeptide repeat domain"/>
    <property type="match status" value="1"/>
</dbReference>
<sequence length="286" mass="32328">MAHLYSDSRVLPDTIRRALTFFYRSRFTRNYSSRYIRRALVLLHEAAEHGNGSAMSFLGLAYGEAWGVPQDLQKAVYWLQQAATTGHRLARYNLAVAYDNGLGVPRNRVQAWLLFRGLAAEGYRDAQFEAAHRLFYGEGVVQNYAQARYWARQAARQGHSEAMQLLGTCLLRGLGGPTHLAAAQRWLKRAVAGGSCLALQRLAEAWQHPTNTVRPEERICYLQQLLEARSKAVATQALYTLGCVGLQYPHLLPARRANVTEYFRWAARFKHQGAALKFAQLQGEEF</sequence>
<dbReference type="Pfam" id="PF08238">
    <property type="entry name" value="Sel1"/>
    <property type="match status" value="5"/>
</dbReference>
<dbReference type="EMBL" id="JACHGG010000003">
    <property type="protein sequence ID" value="MBB6059346.1"/>
    <property type="molecule type" value="Genomic_DNA"/>
</dbReference>
<protein>
    <submittedName>
        <fullName evidence="1">TPR repeat protein</fullName>
    </submittedName>
</protein>
<dbReference type="InterPro" id="IPR011990">
    <property type="entry name" value="TPR-like_helical_dom_sf"/>
</dbReference>
<gene>
    <name evidence="1" type="ORF">HNQ93_002206</name>
</gene>
<reference evidence="1 2" key="1">
    <citation type="submission" date="2020-08" db="EMBL/GenBank/DDBJ databases">
        <title>Genomic Encyclopedia of Type Strains, Phase IV (KMG-IV): sequencing the most valuable type-strain genomes for metagenomic binning, comparative biology and taxonomic classification.</title>
        <authorList>
            <person name="Goeker M."/>
        </authorList>
    </citation>
    <scope>NUCLEOTIDE SEQUENCE [LARGE SCALE GENOMIC DNA]</scope>
    <source>
        <strain evidence="1 2">DSM 26718</strain>
    </source>
</reference>
<dbReference type="PANTHER" id="PTHR11102">
    <property type="entry name" value="SEL-1-LIKE PROTEIN"/>
    <property type="match status" value="1"/>
</dbReference>
<dbReference type="PANTHER" id="PTHR11102:SF160">
    <property type="entry name" value="ERAD-ASSOCIATED E3 UBIQUITIN-PROTEIN LIGASE COMPONENT HRD3"/>
    <property type="match status" value="1"/>
</dbReference>
<proteinExistence type="predicted"/>
<dbReference type="InterPro" id="IPR050767">
    <property type="entry name" value="Sel1_AlgK"/>
</dbReference>
<dbReference type="SMART" id="SM00671">
    <property type="entry name" value="SEL1"/>
    <property type="match status" value="4"/>
</dbReference>
<name>A0A7W9WCG2_9BACT</name>
<accession>A0A7W9WCG2</accession>
<dbReference type="SUPFAM" id="SSF81901">
    <property type="entry name" value="HCP-like"/>
    <property type="match status" value="1"/>
</dbReference>
<dbReference type="AlphaFoldDB" id="A0A7W9WCG2"/>
<evidence type="ECO:0000313" key="2">
    <source>
        <dbReference type="Proteomes" id="UP000532746"/>
    </source>
</evidence>